<dbReference type="GO" id="GO:0019748">
    <property type="term" value="P:secondary metabolic process"/>
    <property type="evidence" value="ECO:0007669"/>
    <property type="project" value="TreeGrafter"/>
</dbReference>
<evidence type="ECO:0008006" key="4">
    <source>
        <dbReference type="Google" id="ProtNLM"/>
    </source>
</evidence>
<dbReference type="InterPro" id="IPR036291">
    <property type="entry name" value="NAD(P)-bd_dom_sf"/>
</dbReference>
<sequence length="228" mass="23603">MTRIILITGANRGIGRELANQLAVDGDTVLLGARDIGAATKAATEIGGNARAVQIDVSNQLSVDAAAKEIEAEFGRLDVLVNNVGGVFDYAQQASTADLAVVQQALDINFFSAWRVTQAMLPLLRKAQGARIVNVSSEKGSLENMTAGVPGYSTSKAALNALTRNLAAELTDQGITVHAASPGWTATDLGGEGGRPVAEGAASIKYVVNLSTDAGTSGFYQDGKSLPW</sequence>
<comment type="similarity">
    <text evidence="1">Belongs to the short-chain dehydrogenases/reductases (SDR) family.</text>
</comment>
<dbReference type="RefSeq" id="WP_057418757.1">
    <property type="nucleotide sequence ID" value="NZ_LJPT01000127.1"/>
</dbReference>
<accession>A0A0P9JW49</accession>
<dbReference type="SUPFAM" id="SSF51735">
    <property type="entry name" value="NAD(P)-binding Rossmann-fold domains"/>
    <property type="match status" value="1"/>
</dbReference>
<dbReference type="EMBL" id="LJPT01000127">
    <property type="protein sequence ID" value="KPW46472.1"/>
    <property type="molecule type" value="Genomic_DNA"/>
</dbReference>
<dbReference type="InterPro" id="IPR002347">
    <property type="entry name" value="SDR_fam"/>
</dbReference>
<dbReference type="PRINTS" id="PR00081">
    <property type="entry name" value="GDHRDH"/>
</dbReference>
<gene>
    <name evidence="2" type="ORF">ALO88_00577</name>
</gene>
<comment type="caution">
    <text evidence="2">The sequence shown here is derived from an EMBL/GenBank/DDBJ whole genome shotgun (WGS) entry which is preliminary data.</text>
</comment>
<evidence type="ECO:0000313" key="3">
    <source>
        <dbReference type="Proteomes" id="UP000050425"/>
    </source>
</evidence>
<dbReference type="Proteomes" id="UP000050425">
    <property type="component" value="Unassembled WGS sequence"/>
</dbReference>
<dbReference type="Gene3D" id="3.40.50.720">
    <property type="entry name" value="NAD(P)-binding Rossmann-like Domain"/>
    <property type="match status" value="1"/>
</dbReference>
<dbReference type="AlphaFoldDB" id="A0A0P9JW49"/>
<organism evidence="2 3">
    <name type="scientific">Pseudomonas syringae pv. antirrhini</name>
    <dbReference type="NCBI Taxonomy" id="251702"/>
    <lineage>
        <taxon>Bacteria</taxon>
        <taxon>Pseudomonadati</taxon>
        <taxon>Pseudomonadota</taxon>
        <taxon>Gammaproteobacteria</taxon>
        <taxon>Pseudomonadales</taxon>
        <taxon>Pseudomonadaceae</taxon>
        <taxon>Pseudomonas</taxon>
    </lineage>
</organism>
<dbReference type="InterPro" id="IPR051468">
    <property type="entry name" value="Fungal_SecMetab_SDRs"/>
</dbReference>
<dbReference type="PANTHER" id="PTHR43544:SF32">
    <property type="entry name" value="CHAIN DEHYDROGENASE, PUTATIVE (AFU_ORTHOLOGUE AFUA_5G01530)-RELATED"/>
    <property type="match status" value="1"/>
</dbReference>
<evidence type="ECO:0000313" key="2">
    <source>
        <dbReference type="EMBL" id="KPW46472.1"/>
    </source>
</evidence>
<dbReference type="PRINTS" id="PR00080">
    <property type="entry name" value="SDRFAMILY"/>
</dbReference>
<protein>
    <recommendedName>
        <fullName evidence="4">Short-chain dehydrogenase/reductase SDR</fullName>
    </recommendedName>
</protein>
<reference evidence="2 3" key="1">
    <citation type="submission" date="2015-09" db="EMBL/GenBank/DDBJ databases">
        <title>Genome announcement of multiple Pseudomonas syringae strains.</title>
        <authorList>
            <person name="Thakur S."/>
            <person name="Wang P.W."/>
            <person name="Gong Y."/>
            <person name="Weir B.S."/>
            <person name="Guttman D.S."/>
        </authorList>
    </citation>
    <scope>NUCLEOTIDE SEQUENCE [LARGE SCALE GENOMIC DNA]</scope>
    <source>
        <strain evidence="2 3">ICMP4303</strain>
    </source>
</reference>
<dbReference type="Pfam" id="PF00106">
    <property type="entry name" value="adh_short"/>
    <property type="match status" value="1"/>
</dbReference>
<dbReference type="PATRIC" id="fig|251702.3.peg.746"/>
<dbReference type="GO" id="GO:0016491">
    <property type="term" value="F:oxidoreductase activity"/>
    <property type="evidence" value="ECO:0007669"/>
    <property type="project" value="TreeGrafter"/>
</dbReference>
<dbReference type="PROSITE" id="PS00061">
    <property type="entry name" value="ADH_SHORT"/>
    <property type="match status" value="1"/>
</dbReference>
<proteinExistence type="inferred from homology"/>
<dbReference type="GO" id="GO:0005737">
    <property type="term" value="C:cytoplasm"/>
    <property type="evidence" value="ECO:0007669"/>
    <property type="project" value="TreeGrafter"/>
</dbReference>
<evidence type="ECO:0000256" key="1">
    <source>
        <dbReference type="RuleBase" id="RU000363"/>
    </source>
</evidence>
<name>A0A0P9JW49_9PSED</name>
<dbReference type="PANTHER" id="PTHR43544">
    <property type="entry name" value="SHORT-CHAIN DEHYDROGENASE/REDUCTASE"/>
    <property type="match status" value="1"/>
</dbReference>
<dbReference type="InterPro" id="IPR020904">
    <property type="entry name" value="Sc_DH/Rdtase_CS"/>
</dbReference>